<accession>A0A3P8EZ71</accession>
<evidence type="ECO:0000313" key="4">
    <source>
        <dbReference type="WBParaSite" id="HPBE_0002557501-mRNA-1"/>
    </source>
</evidence>
<sequence>MIDEVGEENDGAPEEGDAEAILAEDVNGEQDAPQYAPQLVNEGQLPENPDVAVEVEHAPEDAEAPIQRPMEGEDPAAKRERRIQQLQEDLRRAVQERNDLELRLNELERLPSCPERRFHVKDVNRLEAKLIRCVFCEAT</sequence>
<accession>A0A183GSA5</accession>
<dbReference type="Proteomes" id="UP000050761">
    <property type="component" value="Unassembled WGS sequence"/>
</dbReference>
<feature type="compositionally biased region" description="Acidic residues" evidence="1">
    <location>
        <begin position="1"/>
        <end position="18"/>
    </location>
</feature>
<evidence type="ECO:0000256" key="1">
    <source>
        <dbReference type="SAM" id="MobiDB-lite"/>
    </source>
</evidence>
<dbReference type="WBParaSite" id="HPBE_0002557501-mRNA-1">
    <property type="protein sequence ID" value="HPBE_0002557501-mRNA-1"/>
    <property type="gene ID" value="HPBE_0002557501"/>
</dbReference>
<evidence type="ECO:0000313" key="3">
    <source>
        <dbReference type="Proteomes" id="UP000050761"/>
    </source>
</evidence>
<dbReference type="AlphaFoldDB" id="A0A183GSA5"/>
<reference evidence="4" key="2">
    <citation type="submission" date="2019-09" db="UniProtKB">
        <authorList>
            <consortium name="WormBaseParasite"/>
        </authorList>
    </citation>
    <scope>IDENTIFICATION</scope>
</reference>
<keyword evidence="3" id="KW-1185">Reference proteome</keyword>
<name>A0A183GSA5_HELPZ</name>
<feature type="region of interest" description="Disordered" evidence="1">
    <location>
        <begin position="1"/>
        <end position="81"/>
    </location>
</feature>
<protein>
    <submittedName>
        <fullName evidence="4">Enkurin domain-containing protein</fullName>
    </submittedName>
</protein>
<proteinExistence type="predicted"/>
<gene>
    <name evidence="2" type="ORF">HPBE_LOCUS25574</name>
</gene>
<dbReference type="EMBL" id="UZAH01038152">
    <property type="protein sequence ID" value="VDP52198.1"/>
    <property type="molecule type" value="Genomic_DNA"/>
</dbReference>
<reference evidence="2 3" key="1">
    <citation type="submission" date="2018-11" db="EMBL/GenBank/DDBJ databases">
        <authorList>
            <consortium name="Pathogen Informatics"/>
        </authorList>
    </citation>
    <scope>NUCLEOTIDE SEQUENCE [LARGE SCALE GENOMIC DNA]</scope>
</reference>
<evidence type="ECO:0000313" key="2">
    <source>
        <dbReference type="EMBL" id="VDP52198.1"/>
    </source>
</evidence>
<organism evidence="3 4">
    <name type="scientific">Heligmosomoides polygyrus</name>
    <name type="common">Parasitic roundworm</name>
    <dbReference type="NCBI Taxonomy" id="6339"/>
    <lineage>
        <taxon>Eukaryota</taxon>
        <taxon>Metazoa</taxon>
        <taxon>Ecdysozoa</taxon>
        <taxon>Nematoda</taxon>
        <taxon>Chromadorea</taxon>
        <taxon>Rhabditida</taxon>
        <taxon>Rhabditina</taxon>
        <taxon>Rhabditomorpha</taxon>
        <taxon>Strongyloidea</taxon>
        <taxon>Heligmosomidae</taxon>
        <taxon>Heligmosomoides</taxon>
    </lineage>
</organism>